<feature type="domain" description="DUF4780" evidence="2">
    <location>
        <begin position="51"/>
        <end position="217"/>
    </location>
</feature>
<dbReference type="Bgee" id="FBgn0271405">
    <property type="expression patterns" value="Expressed in female reproductive system and 1 other cell type or tissue"/>
</dbReference>
<gene>
    <name evidence="3" type="primary">Dpse\GA30998</name>
    <name evidence="3" type="ORF">Dpse_GA30998</name>
</gene>
<name>A0A0R3P1X7_DROPS</name>
<dbReference type="AlphaFoldDB" id="A0A0R3P1X7"/>
<dbReference type="Pfam" id="PF16012">
    <property type="entry name" value="DUF4780"/>
    <property type="match status" value="1"/>
</dbReference>
<accession>A0A0R3P1X7</accession>
<evidence type="ECO:0000259" key="2">
    <source>
        <dbReference type="Pfam" id="PF16012"/>
    </source>
</evidence>
<proteinExistence type="predicted"/>
<dbReference type="InterPro" id="IPR031961">
    <property type="entry name" value="DUF4780"/>
</dbReference>
<protein>
    <recommendedName>
        <fullName evidence="2">DUF4780 domain-containing protein</fullName>
    </recommendedName>
</protein>
<feature type="region of interest" description="Disordered" evidence="1">
    <location>
        <begin position="1"/>
        <end position="48"/>
    </location>
</feature>
<reference evidence="3" key="2">
    <citation type="journal article" date="2007" name="Nature">
        <title>Evolution of genes and genomes on the Drosophila phylogeny.</title>
        <authorList>
            <consortium name="Drosophila 12 Genomes Consortium"/>
            <person name="Clark A.G."/>
            <person name="Eisen M.B."/>
            <person name="Smith D.R."/>
            <person name="Bergman C.M."/>
            <person name="Oliver B."/>
            <person name="Markow T.A."/>
            <person name="Kaufman T.C."/>
            <person name="Kellis M."/>
            <person name="Gelbart W."/>
            <person name="Iyer V.N."/>
            <person name="Pollard D.A."/>
            <person name="Sackton T.B."/>
            <person name="Larracuente A.M."/>
            <person name="Singh N.D."/>
            <person name="Abad J.P."/>
            <person name="Abt D.N."/>
            <person name="Adryan B."/>
            <person name="Aguade M."/>
            <person name="Akashi H."/>
            <person name="Anderson W.W."/>
            <person name="Aquadro C.F."/>
            <person name="Ardell D.H."/>
            <person name="Arguello R."/>
            <person name="Artieri C.G."/>
            <person name="Barbash D.A."/>
            <person name="Barker D."/>
            <person name="Barsanti P."/>
            <person name="Batterham P."/>
            <person name="Batzoglou S."/>
            <person name="Begun D."/>
            <person name="Bhutkar A."/>
            <person name="Blanco E."/>
            <person name="Bosak S.A."/>
            <person name="Bradley R.K."/>
            <person name="Brand A.D."/>
            <person name="Brent M.R."/>
            <person name="Brooks A.N."/>
            <person name="Brown R.H."/>
            <person name="Butlin R.K."/>
            <person name="Caggese C."/>
            <person name="Calvi B.R."/>
            <person name="Bernardo de Carvalho A."/>
            <person name="Caspi A."/>
            <person name="Castrezana S."/>
            <person name="Celniker S.E."/>
            <person name="Chang J.L."/>
            <person name="Chapple C."/>
            <person name="Chatterji S."/>
            <person name="Chinwalla A."/>
            <person name="Civetta A."/>
            <person name="Clifton S.W."/>
            <person name="Comeron J.M."/>
            <person name="Costello J.C."/>
            <person name="Coyne J.A."/>
            <person name="Daub J."/>
            <person name="David R.G."/>
            <person name="Delcher A.L."/>
            <person name="Delehaunty K."/>
            <person name="Do C.B."/>
            <person name="Ebling H."/>
            <person name="Edwards K."/>
            <person name="Eickbush T."/>
            <person name="Evans J.D."/>
            <person name="Filipski A."/>
            <person name="Findeiss S."/>
            <person name="Freyhult E."/>
            <person name="Fulton L."/>
            <person name="Fulton R."/>
            <person name="Garcia A.C."/>
            <person name="Gardiner A."/>
            <person name="Garfield D.A."/>
            <person name="Garvin B.E."/>
            <person name="Gibson G."/>
            <person name="Gilbert D."/>
            <person name="Gnerre S."/>
            <person name="Godfrey J."/>
            <person name="Good R."/>
            <person name="Gotea V."/>
            <person name="Gravely B."/>
            <person name="Greenberg A.J."/>
            <person name="Griffiths-Jones S."/>
            <person name="Gross S."/>
            <person name="Guigo R."/>
            <person name="Gustafson E.A."/>
            <person name="Haerty W."/>
            <person name="Hahn M.W."/>
            <person name="Halligan D.L."/>
            <person name="Halpern A.L."/>
            <person name="Halter G.M."/>
            <person name="Han M.V."/>
            <person name="Heger A."/>
            <person name="Hillier L."/>
            <person name="Hinrichs A.S."/>
            <person name="Holmes I."/>
            <person name="Hoskins R.A."/>
            <person name="Hubisz M.J."/>
            <person name="Hultmark D."/>
            <person name="Huntley M.A."/>
            <person name="Jaffe D.B."/>
            <person name="Jagadeeshan S."/>
            <person name="Jeck W.R."/>
            <person name="Johnson J."/>
            <person name="Jones C.D."/>
            <person name="Jordan W.C."/>
            <person name="Karpen G.H."/>
            <person name="Kataoka E."/>
            <person name="Keightley P.D."/>
            <person name="Kheradpour P."/>
            <person name="Kirkness E.F."/>
            <person name="Koerich L.B."/>
            <person name="Kristiansen K."/>
            <person name="Kudrna D."/>
            <person name="Kulathinal R.J."/>
            <person name="Kumar S."/>
            <person name="Kwok R."/>
            <person name="Lander E."/>
            <person name="Langley C.H."/>
            <person name="Lapoint R."/>
            <person name="Lazzaro B.P."/>
            <person name="Lee S.J."/>
            <person name="Levesque L."/>
            <person name="Li R."/>
            <person name="Lin C.F."/>
            <person name="Lin M.F."/>
            <person name="Lindblad-Toh K."/>
            <person name="Llopart A."/>
            <person name="Long M."/>
            <person name="Low L."/>
            <person name="Lozovsky E."/>
            <person name="Lu J."/>
            <person name="Luo M."/>
            <person name="Machado C.A."/>
            <person name="Makalowski W."/>
            <person name="Marzo M."/>
            <person name="Matsuda M."/>
            <person name="Matzkin L."/>
            <person name="McAllister B."/>
            <person name="McBride C.S."/>
            <person name="McKernan B."/>
            <person name="McKernan K."/>
            <person name="Mendez-Lago M."/>
            <person name="Minx P."/>
            <person name="Mollenhauer M.U."/>
            <person name="Montooth K."/>
            <person name="Mount S.M."/>
            <person name="Mu X."/>
            <person name="Myers E."/>
            <person name="Negre B."/>
            <person name="Newfeld S."/>
            <person name="Nielsen R."/>
            <person name="Noor M.A."/>
            <person name="O'Grady P."/>
            <person name="Pachter L."/>
            <person name="Papaceit M."/>
            <person name="Parisi M.J."/>
            <person name="Parisi M."/>
            <person name="Parts L."/>
            <person name="Pedersen J.S."/>
            <person name="Pesole G."/>
            <person name="Phillippy A.M."/>
            <person name="Ponting C.P."/>
            <person name="Pop M."/>
            <person name="Porcelli D."/>
            <person name="Powell J.R."/>
            <person name="Prohaska S."/>
            <person name="Pruitt K."/>
            <person name="Puig M."/>
            <person name="Quesneville H."/>
            <person name="Ram K.R."/>
            <person name="Rand D."/>
            <person name="Rasmussen M.D."/>
            <person name="Reed L.K."/>
            <person name="Reenan R."/>
            <person name="Reily A."/>
            <person name="Remington K.A."/>
            <person name="Rieger T.T."/>
            <person name="Ritchie M.G."/>
            <person name="Robin C."/>
            <person name="Rogers Y.H."/>
            <person name="Rohde C."/>
            <person name="Rozas J."/>
            <person name="Rubenfield M.J."/>
            <person name="Ruiz A."/>
            <person name="Russo S."/>
            <person name="Salzberg S.L."/>
            <person name="Sanchez-Gracia A."/>
            <person name="Saranga D.J."/>
            <person name="Sato H."/>
            <person name="Schaeffer S.W."/>
            <person name="Schatz M.C."/>
            <person name="Schlenke T."/>
            <person name="Schwartz R."/>
            <person name="Segarra C."/>
            <person name="Singh R.S."/>
            <person name="Sirot L."/>
            <person name="Sirota M."/>
            <person name="Sisneros N.B."/>
            <person name="Smith C.D."/>
            <person name="Smith T.F."/>
            <person name="Spieth J."/>
            <person name="Stage D.E."/>
            <person name="Stark A."/>
            <person name="Stephan W."/>
            <person name="Strausberg R.L."/>
            <person name="Strempel S."/>
            <person name="Sturgill D."/>
            <person name="Sutton G."/>
            <person name="Sutton G.G."/>
            <person name="Tao W."/>
            <person name="Teichmann S."/>
            <person name="Tobari Y.N."/>
            <person name="Tomimura Y."/>
            <person name="Tsolas J.M."/>
            <person name="Valente V.L."/>
            <person name="Venter E."/>
            <person name="Venter J.C."/>
            <person name="Vicario S."/>
            <person name="Vieira F.G."/>
            <person name="Vilella A.J."/>
            <person name="Villasante A."/>
            <person name="Walenz B."/>
            <person name="Wang J."/>
            <person name="Wasserman M."/>
            <person name="Watts T."/>
            <person name="Wilson D."/>
            <person name="Wilson R.K."/>
            <person name="Wing R.A."/>
            <person name="Wolfner M.F."/>
            <person name="Wong A."/>
            <person name="Wong G.K."/>
            <person name="Wu C.I."/>
            <person name="Wu G."/>
            <person name="Yamamoto D."/>
            <person name="Yang H.P."/>
            <person name="Yang S.P."/>
            <person name="Yorke J.A."/>
            <person name="Yoshida K."/>
            <person name="Zdobnov E."/>
            <person name="Zhang P."/>
            <person name="Zhang Y."/>
            <person name="Zimin A.V."/>
            <person name="Baldwin J."/>
            <person name="Abdouelleil A."/>
            <person name="Abdulkadir J."/>
            <person name="Abebe A."/>
            <person name="Abera B."/>
            <person name="Abreu J."/>
            <person name="Acer S.C."/>
            <person name="Aftuck L."/>
            <person name="Alexander A."/>
            <person name="An P."/>
            <person name="Anderson E."/>
            <person name="Anderson S."/>
            <person name="Arachi H."/>
            <person name="Azer M."/>
            <person name="Bachantsang P."/>
            <person name="Barry A."/>
            <person name="Bayul T."/>
            <person name="Berlin A."/>
            <person name="Bessette D."/>
            <person name="Bloom T."/>
            <person name="Blye J."/>
            <person name="Boguslavskiy L."/>
            <person name="Bonnet C."/>
            <person name="Boukhgalter B."/>
            <person name="Bourzgui I."/>
            <person name="Brown A."/>
            <person name="Cahill P."/>
            <person name="Channer S."/>
            <person name="Cheshatsang Y."/>
            <person name="Chuda L."/>
            <person name="Citroen M."/>
            <person name="Collymore A."/>
            <person name="Cooke P."/>
            <person name="Costello M."/>
            <person name="D'Aco K."/>
            <person name="Daza R."/>
            <person name="De Haan G."/>
            <person name="DeGray S."/>
            <person name="DeMaso C."/>
            <person name="Dhargay N."/>
            <person name="Dooley K."/>
            <person name="Dooley E."/>
            <person name="Doricent M."/>
            <person name="Dorje P."/>
            <person name="Dorjee K."/>
            <person name="Dupes A."/>
            <person name="Elong R."/>
            <person name="Falk J."/>
            <person name="Farina A."/>
            <person name="Faro S."/>
            <person name="Ferguson D."/>
            <person name="Fisher S."/>
            <person name="Foley C.D."/>
            <person name="Franke A."/>
            <person name="Friedrich D."/>
            <person name="Gadbois L."/>
            <person name="Gearin G."/>
            <person name="Gearin C.R."/>
            <person name="Giannoukos G."/>
            <person name="Goode T."/>
            <person name="Graham J."/>
            <person name="Grandbois E."/>
            <person name="Grewal S."/>
            <person name="Gyaltsen K."/>
            <person name="Hafez N."/>
            <person name="Hagos B."/>
            <person name="Hall J."/>
            <person name="Henson C."/>
            <person name="Hollinger A."/>
            <person name="Honan T."/>
            <person name="Huard M.D."/>
            <person name="Hughes L."/>
            <person name="Hurhula B."/>
            <person name="Husby M.E."/>
            <person name="Kamat A."/>
            <person name="Kanga B."/>
            <person name="Kashin S."/>
            <person name="Khazanovich D."/>
            <person name="Kisner P."/>
            <person name="Lance K."/>
            <person name="Lara M."/>
            <person name="Lee W."/>
            <person name="Lennon N."/>
            <person name="Letendre F."/>
            <person name="LeVine R."/>
            <person name="Lipovsky A."/>
            <person name="Liu X."/>
            <person name="Liu J."/>
            <person name="Liu S."/>
            <person name="Lokyitsang T."/>
            <person name="Lokyitsang Y."/>
            <person name="Lubonja R."/>
            <person name="Lui A."/>
            <person name="MacDonald P."/>
            <person name="Magnisalis V."/>
            <person name="Maru K."/>
            <person name="Matthews C."/>
            <person name="McCusker W."/>
            <person name="McDonough S."/>
            <person name="Mehta T."/>
            <person name="Meldrim J."/>
            <person name="Meneus L."/>
            <person name="Mihai O."/>
            <person name="Mihalev A."/>
            <person name="Mihova T."/>
            <person name="Mittelman R."/>
            <person name="Mlenga V."/>
            <person name="Montmayeur A."/>
            <person name="Mulrain L."/>
            <person name="Navidi A."/>
            <person name="Naylor J."/>
            <person name="Negash T."/>
            <person name="Nguyen T."/>
            <person name="Nguyen N."/>
            <person name="Nicol R."/>
            <person name="Norbu C."/>
            <person name="Norbu N."/>
            <person name="Novod N."/>
            <person name="O'Neill B."/>
            <person name="Osman S."/>
            <person name="Markiewicz E."/>
            <person name="Oyono O.L."/>
            <person name="Patti C."/>
            <person name="Phunkhang P."/>
            <person name="Pierre F."/>
            <person name="Priest M."/>
            <person name="Raghuraman S."/>
            <person name="Rege F."/>
            <person name="Reyes R."/>
            <person name="Rise C."/>
            <person name="Rogov P."/>
            <person name="Ross K."/>
            <person name="Ryan E."/>
            <person name="Settipalli S."/>
            <person name="Shea T."/>
            <person name="Sherpa N."/>
            <person name="Shi L."/>
            <person name="Shih D."/>
            <person name="Sparrow T."/>
            <person name="Spaulding J."/>
            <person name="Stalker J."/>
            <person name="Stange-Thomann N."/>
            <person name="Stavropoulos S."/>
            <person name="Stone C."/>
            <person name="Strader C."/>
            <person name="Tesfaye S."/>
            <person name="Thomson T."/>
            <person name="Thoulutsang Y."/>
            <person name="Thoulutsang D."/>
            <person name="Topham K."/>
            <person name="Topping I."/>
            <person name="Tsamla T."/>
            <person name="Vassiliev H."/>
            <person name="Vo A."/>
            <person name="Wangchuk T."/>
            <person name="Wangdi T."/>
            <person name="Weiand M."/>
            <person name="Wilkinson J."/>
            <person name="Wilson A."/>
            <person name="Yadav S."/>
            <person name="Young G."/>
            <person name="Yu Q."/>
            <person name="Zembek L."/>
            <person name="Zhong D."/>
            <person name="Zimmer A."/>
            <person name="Zwirko Z."/>
            <person name="Jaffe D.B."/>
            <person name="Alvarez P."/>
            <person name="Brockman W."/>
            <person name="Butler J."/>
            <person name="Chin C."/>
            <person name="Gnerre S."/>
            <person name="Grabherr M."/>
            <person name="Kleber M."/>
            <person name="Mauceli E."/>
            <person name="MacCallum I."/>
        </authorList>
    </citation>
    <scope>NUCLEOTIDE SEQUENCE [LARGE SCALE GENOMIC DNA]</scope>
    <source>
        <strain evidence="3">MV2-25</strain>
    </source>
</reference>
<evidence type="ECO:0000256" key="1">
    <source>
        <dbReference type="SAM" id="MobiDB-lite"/>
    </source>
</evidence>
<feature type="compositionally biased region" description="Basic residues" evidence="1">
    <location>
        <begin position="35"/>
        <end position="44"/>
    </location>
</feature>
<sequence length="343" mass="37869">MKATKRQRSTESTIKDTPASKRQRGPKSAAAPPKVAKKPSKPKAKVSDVTKRHLIVALIDRSEENGKMSAAQLKLVHARLVDALFAHMEEDPAASMPTFDGAGWLNGVKILRWLTRTVCQLEAMWEGAKLEVVDRELIPSKHKAKVLFPITIQGDPALKLLQRQNADVPTADWRILHIGSPLPNEGGQCVILQINKEAEDLLYPKFGKMAWGMGSVYLCLKKRHPKDKDAHNLQAGEVENDLELESIVEADQGFALEDAEEEEEDGDLTLVVNQVQLRLMLMMLSVLQLNLHKSKVASAELLNGTEQGLVAIALVQKPWIATGISVAGLKFSNHNLFYSTSRG</sequence>
<reference evidence="3" key="1">
    <citation type="journal article" date="2005" name="Genome Res.">
        <title>Comparative genome sequencing of Drosophila pseudoobscura: chromosomal, gene, and cis-element evolution.</title>
        <authorList>
            <person name="Richards S."/>
            <person name="Liu Y."/>
            <person name="Bettencourt B.R."/>
            <person name="Hradecky P."/>
            <person name="Letovsky S."/>
            <person name="Nielsen R."/>
            <person name="Thornton K."/>
            <person name="Hubisz M.J."/>
            <person name="Chen R."/>
            <person name="Meisel R.P."/>
            <person name="Couronne O."/>
            <person name="Hua S."/>
            <person name="Smith M.A."/>
            <person name="Zhang P."/>
            <person name="Liu J."/>
            <person name="Bussemaker H.J."/>
            <person name="van Batenburg M.F."/>
            <person name="Howells S.L."/>
            <person name="Scherer S.E."/>
            <person name="Sodergren E."/>
            <person name="Matthews B.B."/>
            <person name="Crosby M.A."/>
            <person name="Schroeder A.J."/>
            <person name="Ortiz-Barrientos D."/>
            <person name="Rives C.M."/>
            <person name="Metzker M.L."/>
            <person name="Muzny D.M."/>
            <person name="Scott G."/>
            <person name="Steffen D."/>
            <person name="Wheeler D.A."/>
            <person name="Worley K.C."/>
            <person name="Havlak P."/>
            <person name="Durbin K.J."/>
            <person name="Egan A."/>
            <person name="Gill R."/>
            <person name="Hume J."/>
            <person name="Morgan M.B."/>
            <person name="Miner G."/>
            <person name="Hamilton C."/>
            <person name="Huang Y."/>
            <person name="Waldron L."/>
            <person name="Verduzco D."/>
            <person name="Clerc-Blankenburg K.P."/>
            <person name="Dubchak I."/>
            <person name="Noor M.A."/>
            <person name="Anderson W."/>
            <person name="White K.P."/>
            <person name="Clark A.G."/>
            <person name="Schaeffer S.W."/>
            <person name="Gelbart W."/>
            <person name="Weinstock G.M."/>
            <person name="Gibbs R.A."/>
        </authorList>
    </citation>
    <scope>NUCLEOTIDE SEQUENCE [LARGE SCALE GENOMIC DNA]</scope>
    <source>
        <strain evidence="3">MV2-25</strain>
    </source>
</reference>
<reference evidence="3" key="4">
    <citation type="submission" date="2015-11" db="EMBL/GenBank/DDBJ databases">
        <authorList>
            <consortium name="FlyBase"/>
        </authorList>
    </citation>
    <scope>NUCLEOTIDE SEQUENCE</scope>
    <source>
        <strain evidence="3">MV2-25</strain>
    </source>
</reference>
<dbReference type="STRING" id="46245.A0A0R3P1X7"/>
<evidence type="ECO:0000313" key="3">
    <source>
        <dbReference type="EMBL" id="KRT05280.1"/>
    </source>
</evidence>
<dbReference type="EMBL" id="CH475496">
    <property type="protein sequence ID" value="KRT05280.1"/>
    <property type="molecule type" value="Genomic_DNA"/>
</dbReference>
<organism evidence="3">
    <name type="scientific">Drosophila pseudoobscura pseudoobscura</name>
    <name type="common">Fruit fly</name>
    <dbReference type="NCBI Taxonomy" id="46245"/>
    <lineage>
        <taxon>Eukaryota</taxon>
        <taxon>Metazoa</taxon>
        <taxon>Ecdysozoa</taxon>
        <taxon>Arthropoda</taxon>
        <taxon>Hexapoda</taxon>
        <taxon>Insecta</taxon>
        <taxon>Pterygota</taxon>
        <taxon>Neoptera</taxon>
        <taxon>Endopterygota</taxon>
        <taxon>Diptera</taxon>
        <taxon>Brachycera</taxon>
        <taxon>Muscomorpha</taxon>
        <taxon>Ephydroidea</taxon>
        <taxon>Drosophilidae</taxon>
        <taxon>Drosophila</taxon>
        <taxon>Sophophora</taxon>
    </lineage>
</organism>
<reference evidence="3" key="3">
    <citation type="journal article" date="2012" name="PLoS ONE">
        <title>Mind the gap: upgrading genomes with Pacific Biosciences RS long-read sequencing technology.</title>
        <authorList>
            <person name="English A.C."/>
            <person name="Richards S."/>
            <person name="Han Y."/>
            <person name="Wang M."/>
            <person name="Vee V."/>
            <person name="Qu J."/>
            <person name="Qin X."/>
            <person name="Muzny D.M."/>
            <person name="Reid J.G."/>
            <person name="Worley K.C."/>
            <person name="Gibbs R.A."/>
        </authorList>
    </citation>
    <scope>NUCLEOTIDE SEQUENCE</scope>
    <source>
        <strain evidence="3">MV2-25</strain>
    </source>
</reference>